<dbReference type="PANTHER" id="PTHR23236:SF11">
    <property type="entry name" value="EUKARYOTIC TRANSLATION INITIATION FACTOR 4H"/>
    <property type="match status" value="1"/>
</dbReference>
<feature type="compositionally biased region" description="Polar residues" evidence="6">
    <location>
        <begin position="931"/>
        <end position="960"/>
    </location>
</feature>
<dbReference type="Proteomes" id="UP000039865">
    <property type="component" value="Unassembled WGS sequence"/>
</dbReference>
<evidence type="ECO:0000256" key="1">
    <source>
        <dbReference type="ARBA" id="ARBA00004123"/>
    </source>
</evidence>
<dbReference type="AlphaFoldDB" id="A0A078BBE9"/>
<evidence type="ECO:0000259" key="7">
    <source>
        <dbReference type="PROSITE" id="PS50102"/>
    </source>
</evidence>
<keyword evidence="4" id="KW-0539">Nucleus</keyword>
<evidence type="ECO:0000256" key="2">
    <source>
        <dbReference type="ARBA" id="ARBA00022737"/>
    </source>
</evidence>
<dbReference type="OMA" id="LWARYIL"/>
<dbReference type="InterPro" id="IPR035979">
    <property type="entry name" value="RBD_domain_sf"/>
</dbReference>
<feature type="domain" description="RRM" evidence="7">
    <location>
        <begin position="607"/>
        <end position="686"/>
    </location>
</feature>
<dbReference type="GO" id="GO:0003723">
    <property type="term" value="F:RNA binding"/>
    <property type="evidence" value="ECO:0007669"/>
    <property type="project" value="UniProtKB-UniRule"/>
</dbReference>
<dbReference type="CDD" id="cd00590">
    <property type="entry name" value="RRM_SF"/>
    <property type="match status" value="3"/>
</dbReference>
<dbReference type="InterPro" id="IPR011990">
    <property type="entry name" value="TPR-like_helical_dom_sf"/>
</dbReference>
<feature type="compositionally biased region" description="Basic and acidic residues" evidence="6">
    <location>
        <begin position="918"/>
        <end position="929"/>
    </location>
</feature>
<dbReference type="GO" id="GO:0006396">
    <property type="term" value="P:RNA processing"/>
    <property type="evidence" value="ECO:0007669"/>
    <property type="project" value="InterPro"/>
</dbReference>
<dbReference type="InterPro" id="IPR012677">
    <property type="entry name" value="Nucleotide-bd_a/b_plait_sf"/>
</dbReference>
<dbReference type="GO" id="GO:0005634">
    <property type="term" value="C:nucleus"/>
    <property type="evidence" value="ECO:0007669"/>
    <property type="project" value="UniProtKB-SubCell"/>
</dbReference>
<feature type="domain" description="RRM" evidence="7">
    <location>
        <begin position="695"/>
        <end position="772"/>
    </location>
</feature>
<dbReference type="InterPro" id="IPR000504">
    <property type="entry name" value="RRM_dom"/>
</dbReference>
<gene>
    <name evidence="8" type="primary">Contig16260.g17327</name>
    <name evidence="8" type="ORF">STYLEM_20020</name>
</gene>
<dbReference type="Pfam" id="PF05843">
    <property type="entry name" value="Suf"/>
    <property type="match status" value="1"/>
</dbReference>
<feature type="compositionally biased region" description="Basic and acidic residues" evidence="6">
    <location>
        <begin position="565"/>
        <end position="600"/>
    </location>
</feature>
<evidence type="ECO:0000313" key="9">
    <source>
        <dbReference type="Proteomes" id="UP000039865"/>
    </source>
</evidence>
<feature type="domain" description="RRM" evidence="7">
    <location>
        <begin position="782"/>
        <end position="873"/>
    </location>
</feature>
<accession>A0A078BBE9</accession>
<dbReference type="Gene3D" id="1.25.40.10">
    <property type="entry name" value="Tetratricopeptide repeat domain"/>
    <property type="match status" value="2"/>
</dbReference>
<dbReference type="SUPFAM" id="SSF48452">
    <property type="entry name" value="TPR-like"/>
    <property type="match status" value="1"/>
</dbReference>
<proteinExistence type="predicted"/>
<feature type="compositionally biased region" description="Basic and acidic residues" evidence="6">
    <location>
        <begin position="541"/>
        <end position="554"/>
    </location>
</feature>
<reference evidence="8 9" key="1">
    <citation type="submission" date="2014-06" db="EMBL/GenBank/DDBJ databases">
        <authorList>
            <person name="Swart Estienne"/>
        </authorList>
    </citation>
    <scope>NUCLEOTIDE SEQUENCE [LARGE SCALE GENOMIC DNA]</scope>
    <source>
        <strain evidence="8 9">130c</strain>
    </source>
</reference>
<name>A0A078BBE9_STYLE</name>
<feature type="compositionally biased region" description="Low complexity" evidence="6">
    <location>
        <begin position="515"/>
        <end position="526"/>
    </location>
</feature>
<dbReference type="SUPFAM" id="SSF54928">
    <property type="entry name" value="RNA-binding domain, RBD"/>
    <property type="match status" value="2"/>
</dbReference>
<feature type="region of interest" description="Disordered" evidence="6">
    <location>
        <begin position="901"/>
        <end position="973"/>
    </location>
</feature>
<evidence type="ECO:0000256" key="4">
    <source>
        <dbReference type="ARBA" id="ARBA00023242"/>
    </source>
</evidence>
<protein>
    <submittedName>
        <fullName evidence="8">Squamous cell carcinoma antigen recognized by t-cells 3</fullName>
    </submittedName>
</protein>
<keyword evidence="2" id="KW-0677">Repeat</keyword>
<dbReference type="OrthoDB" id="439808at2759"/>
<dbReference type="InterPro" id="IPR008847">
    <property type="entry name" value="Suf"/>
</dbReference>
<dbReference type="PANTHER" id="PTHR23236">
    <property type="entry name" value="EUKARYOTIC TRANSLATION INITIATION FACTOR 4B/4H"/>
    <property type="match status" value="1"/>
</dbReference>
<evidence type="ECO:0000256" key="5">
    <source>
        <dbReference type="PROSITE-ProRule" id="PRU00176"/>
    </source>
</evidence>
<keyword evidence="3 5" id="KW-0694">RNA-binding</keyword>
<dbReference type="SMART" id="SM00360">
    <property type="entry name" value="RRM"/>
    <property type="match status" value="3"/>
</dbReference>
<organism evidence="8 9">
    <name type="scientific">Stylonychia lemnae</name>
    <name type="common">Ciliate</name>
    <dbReference type="NCBI Taxonomy" id="5949"/>
    <lineage>
        <taxon>Eukaryota</taxon>
        <taxon>Sar</taxon>
        <taxon>Alveolata</taxon>
        <taxon>Ciliophora</taxon>
        <taxon>Intramacronucleata</taxon>
        <taxon>Spirotrichea</taxon>
        <taxon>Stichotrichia</taxon>
        <taxon>Sporadotrichida</taxon>
        <taxon>Oxytrichidae</taxon>
        <taxon>Stylonychinae</taxon>
        <taxon>Stylonychia</taxon>
    </lineage>
</organism>
<dbReference type="InterPro" id="IPR003107">
    <property type="entry name" value="HAT"/>
</dbReference>
<dbReference type="Pfam" id="PF00076">
    <property type="entry name" value="RRM_1"/>
    <property type="match status" value="3"/>
</dbReference>
<dbReference type="PROSITE" id="PS50102">
    <property type="entry name" value="RRM"/>
    <property type="match status" value="3"/>
</dbReference>
<feature type="region of interest" description="Disordered" evidence="6">
    <location>
        <begin position="514"/>
        <end position="606"/>
    </location>
</feature>
<dbReference type="SMART" id="SM00386">
    <property type="entry name" value="HAT"/>
    <property type="match status" value="6"/>
</dbReference>
<dbReference type="Gene3D" id="3.30.70.330">
    <property type="match status" value="3"/>
</dbReference>
<sequence length="973" mass="115546">MNDIQDQQTDPTAQVNQLIQGINDNPYEFGLYQQLIDVYRENQMYQEAKEVRQRVQLLYCLPVEMWLEWIEDEKSLMTPEDSPTILLPFYELALKDYRYYKLSRREGYEKVLTIYSLDVNRSTKFWEPYLDFESQQLELMKQKGESQDELNKQIGRIRSIYRRRAILPTMDMLVIWDEYVKWETDQEELQKVQQKYLEAQNRIDIVTNFEERFQNAYADLEDKNDIEQMLDLLSKDLDLLAQDNFNYIMLYFERILSEYTLNQDLWELYIQYTDEKCKKKELKQEIYENSLKNCPQSKEFWLGYLRELEKNEVDSDTIVNSVNQALSSTQFEMTIDFSYDLLKHLCEYQVRSFLTPPGVIPDQSNEIVKLKVDSIRAMYKDSIENLTEQFQGDPLLITYIEKLILSHAEVEAYKIQDKKQVQELMEDYVKQNGYQMMSWANYIKLMRVFPDHEKTVRGLFKRGLQIARDNKVLLAELWIEWEKKFSTIQNIDQCIKHLKKLNLYSQIGKNIRPSQAQYQQQVPEQNQKQKKNDKKGQNQRQDLEYLEKEVRYDAQADQPQKKRQQKEDFKNDQKYERQERQNNDKNREQQQQIEKDEAKQNQKKKKKTLYLNNLSEETEEEDIMSMFAKIVPDVQLLDVRLIRDENNKKKGFAFVDVESSEMAEKSLKLHNYHLKGKALKIHIYKPPSEGEKDALTVYVTNLPYTCNEEKLRDHFKDVGVVDEVRLLRDKDGKLRGYGYIQFQDKKQVDLAVNTLNKSKIDGRTMVVQYSKSNKEVRDHIGYTVLIKNLSYHVNEEELKDYCEQNFGEIKKLTLAKDDRGKSKGLAFVEFVDEQTMNKAIQQKDLPLRNRTGLIMKSVRQITEPKVEVRQQHSEGKGDKKRDAKRERKTLISSIIDEIKNEQKDEVKEQSKAVQSQDKSFDIPDIKIKEGIQTSLIKDNPQQENTIAEEQQTQTKKMSNNDFKKFLLSGGGKK</sequence>
<evidence type="ECO:0000256" key="3">
    <source>
        <dbReference type="ARBA" id="ARBA00022884"/>
    </source>
</evidence>
<feature type="region of interest" description="Disordered" evidence="6">
    <location>
        <begin position="864"/>
        <end position="886"/>
    </location>
</feature>
<feature type="compositionally biased region" description="Basic and acidic residues" evidence="6">
    <location>
        <begin position="901"/>
        <end position="910"/>
    </location>
</feature>
<dbReference type="EMBL" id="CCKQ01018869">
    <property type="protein sequence ID" value="CDW90873.1"/>
    <property type="molecule type" value="Genomic_DNA"/>
</dbReference>
<comment type="subcellular location">
    <subcellularLocation>
        <location evidence="1">Nucleus</location>
    </subcellularLocation>
</comment>
<keyword evidence="9" id="KW-1185">Reference proteome</keyword>
<evidence type="ECO:0000256" key="6">
    <source>
        <dbReference type="SAM" id="MobiDB-lite"/>
    </source>
</evidence>
<evidence type="ECO:0000313" key="8">
    <source>
        <dbReference type="EMBL" id="CDW90873.1"/>
    </source>
</evidence>
<dbReference type="InParanoid" id="A0A078BBE9"/>